<dbReference type="Gene3D" id="3.20.20.70">
    <property type="entry name" value="Aldolase class I"/>
    <property type="match status" value="1"/>
</dbReference>
<evidence type="ECO:0000256" key="3">
    <source>
        <dbReference type="ARBA" id="ARBA00022691"/>
    </source>
</evidence>
<dbReference type="PROSITE" id="PS51918">
    <property type="entry name" value="RADICAL_SAM"/>
    <property type="match status" value="1"/>
</dbReference>
<dbReference type="Pfam" id="PF13847">
    <property type="entry name" value="Methyltransf_31"/>
    <property type="match status" value="1"/>
</dbReference>
<dbReference type="InterPro" id="IPR058240">
    <property type="entry name" value="rSAM_sf"/>
</dbReference>
<keyword evidence="4" id="KW-0479">Metal-binding</keyword>
<dbReference type="InterPro" id="IPR000385">
    <property type="entry name" value="MoaA_NifB_PqqE_Fe-S-bd_CS"/>
</dbReference>
<evidence type="ECO:0000256" key="1">
    <source>
        <dbReference type="ARBA" id="ARBA00001966"/>
    </source>
</evidence>
<dbReference type="Gene3D" id="3.40.50.150">
    <property type="entry name" value="Vaccinia Virus protein VP39"/>
    <property type="match status" value="1"/>
</dbReference>
<name>X0RRT8_9ZZZZ</name>
<evidence type="ECO:0000259" key="8">
    <source>
        <dbReference type="PROSITE" id="PS51918"/>
    </source>
</evidence>
<dbReference type="CDD" id="cd02440">
    <property type="entry name" value="AdoMet_MTases"/>
    <property type="match status" value="1"/>
</dbReference>
<feature type="non-terminal residue" evidence="9">
    <location>
        <position position="761"/>
    </location>
</feature>
<dbReference type="SUPFAM" id="SSF53335">
    <property type="entry name" value="S-adenosyl-L-methionine-dependent methyltransferases"/>
    <property type="match status" value="1"/>
</dbReference>
<dbReference type="CDD" id="cd01335">
    <property type="entry name" value="Radical_SAM"/>
    <property type="match status" value="1"/>
</dbReference>
<evidence type="ECO:0000256" key="2">
    <source>
        <dbReference type="ARBA" id="ARBA00022485"/>
    </source>
</evidence>
<organism evidence="9">
    <name type="scientific">marine sediment metagenome</name>
    <dbReference type="NCBI Taxonomy" id="412755"/>
    <lineage>
        <taxon>unclassified sequences</taxon>
        <taxon>metagenomes</taxon>
        <taxon>ecological metagenomes</taxon>
    </lineage>
</organism>
<keyword evidence="3" id="KW-0949">S-adenosyl-L-methionine</keyword>
<keyword evidence="5" id="KW-0560">Oxidoreductase</keyword>
<evidence type="ECO:0000256" key="5">
    <source>
        <dbReference type="ARBA" id="ARBA00023002"/>
    </source>
</evidence>
<feature type="domain" description="Radical SAM core" evidence="8">
    <location>
        <begin position="56"/>
        <end position="262"/>
    </location>
</feature>
<dbReference type="SFLD" id="SFLDG01067">
    <property type="entry name" value="SPASM/twitch_domain_containing"/>
    <property type="match status" value="1"/>
</dbReference>
<dbReference type="SFLD" id="SFLDS00029">
    <property type="entry name" value="Radical_SAM"/>
    <property type="match status" value="1"/>
</dbReference>
<evidence type="ECO:0000256" key="4">
    <source>
        <dbReference type="ARBA" id="ARBA00022723"/>
    </source>
</evidence>
<dbReference type="InterPro" id="IPR007197">
    <property type="entry name" value="rSAM"/>
</dbReference>
<dbReference type="InterPro" id="IPR029063">
    <property type="entry name" value="SAM-dependent_MTases_sf"/>
</dbReference>
<dbReference type="InterPro" id="IPR050377">
    <property type="entry name" value="Radical_SAM_PqqE_MftC-like"/>
</dbReference>
<keyword evidence="2" id="KW-0004">4Fe-4S</keyword>
<accession>X0RRT8</accession>
<dbReference type="PROSITE" id="PS01305">
    <property type="entry name" value="MOAA_NIFB_PQQE"/>
    <property type="match status" value="1"/>
</dbReference>
<dbReference type="EMBL" id="BARS01000085">
    <property type="protein sequence ID" value="GAF71559.1"/>
    <property type="molecule type" value="Genomic_DNA"/>
</dbReference>
<evidence type="ECO:0000313" key="9">
    <source>
        <dbReference type="EMBL" id="GAF71559.1"/>
    </source>
</evidence>
<dbReference type="GO" id="GO:0051539">
    <property type="term" value="F:4 iron, 4 sulfur cluster binding"/>
    <property type="evidence" value="ECO:0007669"/>
    <property type="project" value="UniProtKB-KW"/>
</dbReference>
<comment type="cofactor">
    <cofactor evidence="1">
        <name>[4Fe-4S] cluster</name>
        <dbReference type="ChEBI" id="CHEBI:49883"/>
    </cofactor>
</comment>
<dbReference type="GO" id="GO:0046872">
    <property type="term" value="F:metal ion binding"/>
    <property type="evidence" value="ECO:0007669"/>
    <property type="project" value="UniProtKB-KW"/>
</dbReference>
<dbReference type="AlphaFoldDB" id="X0RRT8"/>
<dbReference type="InterPro" id="IPR013785">
    <property type="entry name" value="Aldolase_TIM"/>
</dbReference>
<feature type="non-terminal residue" evidence="9">
    <location>
        <position position="1"/>
    </location>
</feature>
<dbReference type="SUPFAM" id="SSF102114">
    <property type="entry name" value="Radical SAM enzymes"/>
    <property type="match status" value="1"/>
</dbReference>
<evidence type="ECO:0000256" key="7">
    <source>
        <dbReference type="ARBA" id="ARBA00023014"/>
    </source>
</evidence>
<comment type="caution">
    <text evidence="9">The sequence shown here is derived from an EMBL/GenBank/DDBJ whole genome shotgun (WGS) entry which is preliminary data.</text>
</comment>
<keyword evidence="6" id="KW-0408">Iron</keyword>
<proteinExistence type="predicted"/>
<sequence>RFLCLYQQSDTLSQAIHTYQDLYQDENIDYKVGQLLSHLSIKKAENYQGRVHYRSPDSLKECWFHLTNRCNMDCGYCMFENYRIKDKELTKEQIFNVIKEGYQLGVRIFYFTGGEPLVHPYFREVIEKILSLPHTHAVILSNGKTVSRFSSWLSTISKKRVHFQVSVDGNQKIHDTFRGKGAYAELKKNLINLLQIGFPVTLAMCVNRLNLKEMVSLVQIAGQLKVKNIHYLWLFLKGKAKEEKVIKNELIFHELIKAYKLAQEKNIFIDNIEIIKSQIFSLPGTRFDLSNAGWESLAISPEGHIYPSPALIYEKELNAGHISEGIKNVWLKSPILEKIRKTSLIDNDLEQGDAMRFLIGGGDIDHSYIAGKHFVGHDPYRELYPQVALYLLSQEVQKYPCKDIGIICRMGDRLYRCESTDSPVQFTHSNCVLSLPDKDNYYLVKSFYSLAAEKVNKDIVNPVHYEETQVAHIPIKCRKRSYGCGSPVLDCELSKGEVLVDLGSGSGLECFIAARKVGESGKVYGIDMSKTMLNLAREAQIEVVKNIGFNNMEFLHGFLEDIPLVDAIADVVISNCVINLSPDKRKTFAEIIRILKPGGRLFISDIVSDELIPLDIQYNEKLRGECIGGAMQEKYLFYMLENLGFQMIHLKKRFPYRIVKGYTFYAVTYSAYKKRRKEKKKNVVYRGPFKAVVADDGKIIYRGIKTEIHSGIDKNLDETFFELNENGAVINIDQEINCCCGIAPDVTINLKKIDDIKRTKK</sequence>
<dbReference type="Pfam" id="PF04055">
    <property type="entry name" value="Radical_SAM"/>
    <property type="match status" value="1"/>
</dbReference>
<gene>
    <name evidence="9" type="ORF">S01H1_00259</name>
</gene>
<dbReference type="SFLD" id="SFLDG01386">
    <property type="entry name" value="main_SPASM_domain-containing"/>
    <property type="match status" value="1"/>
</dbReference>
<evidence type="ECO:0000256" key="6">
    <source>
        <dbReference type="ARBA" id="ARBA00023004"/>
    </source>
</evidence>
<dbReference type="PANTHER" id="PTHR11228">
    <property type="entry name" value="RADICAL SAM DOMAIN PROTEIN"/>
    <property type="match status" value="1"/>
</dbReference>
<dbReference type="PANTHER" id="PTHR11228:SF7">
    <property type="entry name" value="PQQA PEPTIDE CYCLASE"/>
    <property type="match status" value="1"/>
</dbReference>
<dbReference type="InterPro" id="IPR025714">
    <property type="entry name" value="Methyltranfer_dom"/>
</dbReference>
<keyword evidence="7" id="KW-0411">Iron-sulfur</keyword>
<dbReference type="GO" id="GO:0016491">
    <property type="term" value="F:oxidoreductase activity"/>
    <property type="evidence" value="ECO:0007669"/>
    <property type="project" value="UniProtKB-KW"/>
</dbReference>
<reference evidence="9" key="1">
    <citation type="journal article" date="2014" name="Front. Microbiol.">
        <title>High frequency of phylogenetically diverse reductive dehalogenase-homologous genes in deep subseafloor sedimentary metagenomes.</title>
        <authorList>
            <person name="Kawai M."/>
            <person name="Futagami T."/>
            <person name="Toyoda A."/>
            <person name="Takaki Y."/>
            <person name="Nishi S."/>
            <person name="Hori S."/>
            <person name="Arai W."/>
            <person name="Tsubouchi T."/>
            <person name="Morono Y."/>
            <person name="Uchiyama I."/>
            <person name="Ito T."/>
            <person name="Fujiyama A."/>
            <person name="Inagaki F."/>
            <person name="Takami H."/>
        </authorList>
    </citation>
    <scope>NUCLEOTIDE SEQUENCE</scope>
    <source>
        <strain evidence="9">Expedition CK06-06</strain>
    </source>
</reference>
<protein>
    <recommendedName>
        <fullName evidence="8">Radical SAM core domain-containing protein</fullName>
    </recommendedName>
</protein>